<gene>
    <name evidence="1" type="ORF">CN475_22040</name>
</gene>
<dbReference type="EMBL" id="NTXW01000040">
    <property type="protein sequence ID" value="PEQ84226.1"/>
    <property type="molecule type" value="Genomic_DNA"/>
</dbReference>
<dbReference type="AlphaFoldDB" id="A0A9X6UIU8"/>
<evidence type="ECO:0000313" key="2">
    <source>
        <dbReference type="Proteomes" id="UP000219869"/>
    </source>
</evidence>
<protein>
    <submittedName>
        <fullName evidence="1">Uncharacterized protein</fullName>
    </submittedName>
</protein>
<dbReference type="Proteomes" id="UP000219869">
    <property type="component" value="Unassembled WGS sequence"/>
</dbReference>
<accession>A0A9X6UIU8</accession>
<evidence type="ECO:0000313" key="1">
    <source>
        <dbReference type="EMBL" id="PEQ84226.1"/>
    </source>
</evidence>
<reference evidence="1 2" key="1">
    <citation type="submission" date="2017-09" db="EMBL/GenBank/DDBJ databases">
        <title>Large-scale bioinformatics analysis of Bacillus genomes uncovers conserved roles of natural products in bacterial physiology.</title>
        <authorList>
            <consortium name="Agbiome Team Llc"/>
            <person name="Bleich R.M."/>
            <person name="Kirk G.J."/>
            <person name="Santa Maria K.C."/>
            <person name="Allen S.E."/>
            <person name="Farag S."/>
            <person name="Shank E.A."/>
            <person name="Bowers A."/>
        </authorList>
    </citation>
    <scope>NUCLEOTIDE SEQUENCE [LARGE SCALE GENOMIC DNA]</scope>
    <source>
        <strain evidence="1 2">AFS006334</strain>
    </source>
</reference>
<name>A0A9X6UIU8_BACCE</name>
<proteinExistence type="predicted"/>
<organism evidence="1 2">
    <name type="scientific">Bacillus cereus</name>
    <dbReference type="NCBI Taxonomy" id="1396"/>
    <lineage>
        <taxon>Bacteria</taxon>
        <taxon>Bacillati</taxon>
        <taxon>Bacillota</taxon>
        <taxon>Bacilli</taxon>
        <taxon>Bacillales</taxon>
        <taxon>Bacillaceae</taxon>
        <taxon>Bacillus</taxon>
        <taxon>Bacillus cereus group</taxon>
    </lineage>
</organism>
<comment type="caution">
    <text evidence="1">The sequence shown here is derived from an EMBL/GenBank/DDBJ whole genome shotgun (WGS) entry which is preliminary data.</text>
</comment>
<sequence>MNEAKIKNFSENTCILCGYFLIKKRHPKVPSSDLNHFNFNNMYWTPIQILFYHVNLFCSLRKNKCTLLSAT</sequence>